<keyword evidence="2 7" id="KW-0963">Cytoplasm</keyword>
<reference evidence="10" key="2">
    <citation type="submission" date="2021-09" db="EMBL/GenBank/DDBJ databases">
        <authorList>
            <person name="Gilroy R."/>
        </authorList>
    </citation>
    <scope>NUCLEOTIDE SEQUENCE</scope>
    <source>
        <strain evidence="10">CHK124-7917</strain>
    </source>
</reference>
<dbReference type="InterPro" id="IPR012340">
    <property type="entry name" value="NA-bd_OB-fold"/>
</dbReference>
<evidence type="ECO:0000256" key="4">
    <source>
        <dbReference type="ARBA" id="ARBA00022801"/>
    </source>
</evidence>
<evidence type="ECO:0000313" key="11">
    <source>
        <dbReference type="Proteomes" id="UP000697330"/>
    </source>
</evidence>
<evidence type="ECO:0000256" key="7">
    <source>
        <dbReference type="HAMAP-Rule" id="MF_01895"/>
    </source>
</evidence>
<feature type="domain" description="S1 motif" evidence="9">
    <location>
        <begin position="591"/>
        <end position="672"/>
    </location>
</feature>
<evidence type="ECO:0000256" key="2">
    <source>
        <dbReference type="ARBA" id="ARBA00022490"/>
    </source>
</evidence>
<evidence type="ECO:0000256" key="8">
    <source>
        <dbReference type="SAM" id="MobiDB-lite"/>
    </source>
</evidence>
<dbReference type="EC" id="3.1.13.1" evidence="7"/>
<dbReference type="PANTHER" id="PTHR23355">
    <property type="entry name" value="RIBONUCLEASE"/>
    <property type="match status" value="1"/>
</dbReference>
<sequence length="690" mass="74304">MGRKRAHHGSRRRGRAGGPRERHQTLTGRLVVSRPGVARVETQEGAFELVRHGQREAMNGDEVEVAIVSARNRAPRAVVRSVVVRATQTFLGRFDIAGPLGAVVPLDARLGHDFFVVPEDPSPSRLGVAPGDVVVARITEYPTRKSAAVVTVERRVGPSDAVDLNMESVIASFGLPGDFPPSALAAAEKIEAHVDEEMARNPRRRDLRGELCVTVDPADARDFDDAVGARRLPGGGYELEVHIADVTHYVRAGDSVDNEARARGCSAYLADRVIPMLPERLSNDVCSLRPGEDRLAVSVVARLDGRGKVVSAKAMASAIRSAARLSYDEVDALLDGRAAADALPCAPGRASEVDVLLGTLDKIRALRERVRRERGAIDFPTVEAKVDLDDRGRPTGVRVRRRTRATGLIEEAMLVANECVARMLAEKDVPAAFRVHEPPAPDDLKACVQPLRELGVLDGGLAAGLLAGEPRALQEALGRASGTEAEAATSALLLRAQRKAVYLPHNDGHYALGAAAYCHFTSPIRRYPDVLVHRALKALLAGRAKGAEMRDQAAALPQLCQACSERERAADAAERASQKVKTAELFSGRVGEVARGAVSGCERYGVFVTLDDTRAEGLLPVRALGQEWFAYDEARLTLTGEETGEVWRLGRPVTVEVAGVNVARGQIDFVLAQDGDRPRDPRRPRVGGGR</sequence>
<evidence type="ECO:0000313" key="10">
    <source>
        <dbReference type="EMBL" id="HJF45930.1"/>
    </source>
</evidence>
<keyword evidence="4 7" id="KW-0378">Hydrolase</keyword>
<name>A0A921GFQ2_9ACTN</name>
<keyword evidence="6 7" id="KW-0694">RNA-binding</keyword>
<dbReference type="InterPro" id="IPR003029">
    <property type="entry name" value="S1_domain"/>
</dbReference>
<dbReference type="GO" id="GO:0008859">
    <property type="term" value="F:exoribonuclease II activity"/>
    <property type="evidence" value="ECO:0007669"/>
    <property type="project" value="UniProtKB-UniRule"/>
</dbReference>
<dbReference type="SMART" id="SM00955">
    <property type="entry name" value="RNB"/>
    <property type="match status" value="1"/>
</dbReference>
<evidence type="ECO:0000256" key="1">
    <source>
        <dbReference type="ARBA" id="ARBA00001849"/>
    </source>
</evidence>
<dbReference type="InterPro" id="IPR011805">
    <property type="entry name" value="RNase_R"/>
</dbReference>
<dbReference type="Gene3D" id="2.40.50.140">
    <property type="entry name" value="Nucleic acid-binding proteins"/>
    <property type="match status" value="1"/>
</dbReference>
<accession>A0A921GFQ2</accession>
<comment type="catalytic activity">
    <reaction evidence="1 7">
        <text>Exonucleolytic cleavage in the 3'- to 5'-direction to yield nucleoside 5'-phosphates.</text>
        <dbReference type="EC" id="3.1.13.1"/>
    </reaction>
</comment>
<evidence type="ECO:0000256" key="6">
    <source>
        <dbReference type="ARBA" id="ARBA00022884"/>
    </source>
</evidence>
<dbReference type="EMBL" id="DYWQ01000141">
    <property type="protein sequence ID" value="HJF45930.1"/>
    <property type="molecule type" value="Genomic_DNA"/>
</dbReference>
<dbReference type="Proteomes" id="UP000697330">
    <property type="component" value="Unassembled WGS sequence"/>
</dbReference>
<evidence type="ECO:0000256" key="3">
    <source>
        <dbReference type="ARBA" id="ARBA00022722"/>
    </source>
</evidence>
<dbReference type="SUPFAM" id="SSF50249">
    <property type="entry name" value="Nucleic acid-binding proteins"/>
    <property type="match status" value="2"/>
</dbReference>
<dbReference type="GO" id="GO:0006402">
    <property type="term" value="P:mRNA catabolic process"/>
    <property type="evidence" value="ECO:0007669"/>
    <property type="project" value="TreeGrafter"/>
</dbReference>
<dbReference type="GO" id="GO:0005829">
    <property type="term" value="C:cytosol"/>
    <property type="evidence" value="ECO:0007669"/>
    <property type="project" value="TreeGrafter"/>
</dbReference>
<organism evidence="10 11">
    <name type="scientific">Thermophilibacter provencensis</name>
    <dbReference type="NCBI Taxonomy" id="1852386"/>
    <lineage>
        <taxon>Bacteria</taxon>
        <taxon>Bacillati</taxon>
        <taxon>Actinomycetota</taxon>
        <taxon>Coriobacteriia</taxon>
        <taxon>Coriobacteriales</taxon>
        <taxon>Atopobiaceae</taxon>
        <taxon>Thermophilibacter</taxon>
    </lineage>
</organism>
<dbReference type="PANTHER" id="PTHR23355:SF9">
    <property type="entry name" value="DIS3-LIKE EXONUCLEASE 2"/>
    <property type="match status" value="1"/>
</dbReference>
<comment type="function">
    <text evidence="7">3'-5' exoribonuclease that releases 5'-nucleoside monophosphates and is involved in maturation of structured RNAs.</text>
</comment>
<dbReference type="InterPro" id="IPR040476">
    <property type="entry name" value="CSD2"/>
</dbReference>
<dbReference type="HAMAP" id="MF_01895">
    <property type="entry name" value="RNase_R"/>
    <property type="match status" value="1"/>
</dbReference>
<dbReference type="Pfam" id="PF00575">
    <property type="entry name" value="S1"/>
    <property type="match status" value="1"/>
</dbReference>
<comment type="caution">
    <text evidence="10">The sequence shown here is derived from an EMBL/GenBank/DDBJ whole genome shotgun (WGS) entry which is preliminary data.</text>
</comment>
<dbReference type="AlphaFoldDB" id="A0A921GFQ2"/>
<dbReference type="PROSITE" id="PS50126">
    <property type="entry name" value="S1"/>
    <property type="match status" value="1"/>
</dbReference>
<dbReference type="CDD" id="cd04471">
    <property type="entry name" value="S1_RNase_R"/>
    <property type="match status" value="1"/>
</dbReference>
<gene>
    <name evidence="7" type="primary">rnr</name>
    <name evidence="10" type="ORF">K8U72_09150</name>
</gene>
<dbReference type="InterPro" id="IPR004476">
    <property type="entry name" value="RNase_II/RNase_R"/>
</dbReference>
<protein>
    <recommendedName>
        <fullName evidence="7">Ribonuclease R</fullName>
        <shortName evidence="7">RNase R</shortName>
        <ecNumber evidence="7">3.1.13.1</ecNumber>
    </recommendedName>
</protein>
<evidence type="ECO:0000256" key="5">
    <source>
        <dbReference type="ARBA" id="ARBA00022839"/>
    </source>
</evidence>
<dbReference type="Pfam" id="PF17876">
    <property type="entry name" value="CSD2"/>
    <property type="match status" value="1"/>
</dbReference>
<reference evidence="10" key="1">
    <citation type="journal article" date="2021" name="PeerJ">
        <title>Extensive microbial diversity within the chicken gut microbiome revealed by metagenomics and culture.</title>
        <authorList>
            <person name="Gilroy R."/>
            <person name="Ravi A."/>
            <person name="Getino M."/>
            <person name="Pursley I."/>
            <person name="Horton D.L."/>
            <person name="Alikhan N.F."/>
            <person name="Baker D."/>
            <person name="Gharbi K."/>
            <person name="Hall N."/>
            <person name="Watson M."/>
            <person name="Adriaenssens E.M."/>
            <person name="Foster-Nyarko E."/>
            <person name="Jarju S."/>
            <person name="Secka A."/>
            <person name="Antonio M."/>
            <person name="Oren A."/>
            <person name="Chaudhuri R.R."/>
            <person name="La Ragione R."/>
            <person name="Hildebrand F."/>
            <person name="Pallen M.J."/>
        </authorList>
    </citation>
    <scope>NUCLEOTIDE SEQUENCE</scope>
    <source>
        <strain evidence="10">CHK124-7917</strain>
    </source>
</reference>
<feature type="region of interest" description="Disordered" evidence="8">
    <location>
        <begin position="1"/>
        <end position="24"/>
    </location>
</feature>
<keyword evidence="3 7" id="KW-0540">Nuclease</keyword>
<feature type="compositionally biased region" description="Basic residues" evidence="8">
    <location>
        <begin position="1"/>
        <end position="15"/>
    </location>
</feature>
<dbReference type="InterPro" id="IPR050180">
    <property type="entry name" value="RNR_Ribonuclease"/>
</dbReference>
<dbReference type="SMART" id="SM00316">
    <property type="entry name" value="S1"/>
    <property type="match status" value="1"/>
</dbReference>
<proteinExistence type="inferred from homology"/>
<dbReference type="NCBIfam" id="TIGR00358">
    <property type="entry name" value="3_prime_RNase"/>
    <property type="match status" value="1"/>
</dbReference>
<comment type="similarity">
    <text evidence="7">Belongs to the RNR ribonuclease family. RNase R subfamily.</text>
</comment>
<dbReference type="GO" id="GO:0003723">
    <property type="term" value="F:RNA binding"/>
    <property type="evidence" value="ECO:0007669"/>
    <property type="project" value="UniProtKB-UniRule"/>
</dbReference>
<comment type="subcellular location">
    <subcellularLocation>
        <location evidence="7">Cytoplasm</location>
    </subcellularLocation>
</comment>
<dbReference type="InterPro" id="IPR001900">
    <property type="entry name" value="RNase_II/R"/>
</dbReference>
<keyword evidence="5 7" id="KW-0269">Exonuclease</keyword>
<evidence type="ECO:0000259" key="9">
    <source>
        <dbReference type="PROSITE" id="PS50126"/>
    </source>
</evidence>
<dbReference type="RefSeq" id="WP_274959574.1">
    <property type="nucleotide sequence ID" value="NZ_DYWQ01000141.1"/>
</dbReference>
<dbReference type="Pfam" id="PF00773">
    <property type="entry name" value="RNB"/>
    <property type="match status" value="1"/>
</dbReference>